<feature type="repeat" description="ANK" evidence="3">
    <location>
        <begin position="1498"/>
        <end position="1530"/>
    </location>
</feature>
<dbReference type="Proteomes" id="UP001220324">
    <property type="component" value="Unassembled WGS sequence"/>
</dbReference>
<dbReference type="Gene3D" id="1.25.40.20">
    <property type="entry name" value="Ankyrin repeat-containing domain"/>
    <property type="match status" value="7"/>
</dbReference>
<feature type="repeat" description="ANK" evidence="3">
    <location>
        <begin position="1006"/>
        <end position="1038"/>
    </location>
</feature>
<dbReference type="SUPFAM" id="SSF52540">
    <property type="entry name" value="P-loop containing nucleoside triphosphate hydrolases"/>
    <property type="match status" value="1"/>
</dbReference>
<dbReference type="PROSITE" id="PS50297">
    <property type="entry name" value="ANK_REP_REGION"/>
    <property type="match status" value="9"/>
</dbReference>
<evidence type="ECO:0000256" key="4">
    <source>
        <dbReference type="SAM" id="MobiDB-lite"/>
    </source>
</evidence>
<organism evidence="7 8">
    <name type="scientific">Penicillium frequentans</name>
    <dbReference type="NCBI Taxonomy" id="3151616"/>
    <lineage>
        <taxon>Eukaryota</taxon>
        <taxon>Fungi</taxon>
        <taxon>Dikarya</taxon>
        <taxon>Ascomycota</taxon>
        <taxon>Pezizomycotina</taxon>
        <taxon>Eurotiomycetes</taxon>
        <taxon>Eurotiomycetidae</taxon>
        <taxon>Eurotiales</taxon>
        <taxon>Aspergillaceae</taxon>
        <taxon>Penicillium</taxon>
    </lineage>
</organism>
<dbReference type="SMART" id="SM00248">
    <property type="entry name" value="ANK"/>
    <property type="match status" value="15"/>
</dbReference>
<reference evidence="7 8" key="1">
    <citation type="journal article" date="2023" name="IMA Fungus">
        <title>Comparative genomic study of the Penicillium genus elucidates a diverse pangenome and 15 lateral gene transfer events.</title>
        <authorList>
            <person name="Petersen C."/>
            <person name="Sorensen T."/>
            <person name="Nielsen M.R."/>
            <person name="Sondergaard T.E."/>
            <person name="Sorensen J.L."/>
            <person name="Fitzpatrick D.A."/>
            <person name="Frisvad J.C."/>
            <person name="Nielsen K.L."/>
        </authorList>
    </citation>
    <scope>NUCLEOTIDE SEQUENCE [LARGE SCALE GENOMIC DNA]</scope>
    <source>
        <strain evidence="7 8">IBT 35679</strain>
    </source>
</reference>
<evidence type="ECO:0000259" key="6">
    <source>
        <dbReference type="Pfam" id="PF24883"/>
    </source>
</evidence>
<protein>
    <recommendedName>
        <fullName evidence="9">Nucleoside phosphorylase domain-containing protein</fullName>
    </recommendedName>
</protein>
<feature type="domain" description="Nephrocystin 3-like N-terminal" evidence="6">
    <location>
        <begin position="378"/>
        <end position="543"/>
    </location>
</feature>
<keyword evidence="2 3" id="KW-0040">ANK repeat</keyword>
<dbReference type="PANTHER" id="PTHR24198">
    <property type="entry name" value="ANKYRIN REPEAT AND PROTEIN KINASE DOMAIN-CONTAINING PROTEIN"/>
    <property type="match status" value="1"/>
</dbReference>
<dbReference type="Pfam" id="PF13637">
    <property type="entry name" value="Ank_4"/>
    <property type="match status" value="1"/>
</dbReference>
<dbReference type="GO" id="GO:0003824">
    <property type="term" value="F:catalytic activity"/>
    <property type="evidence" value="ECO:0007669"/>
    <property type="project" value="InterPro"/>
</dbReference>
<feature type="domain" description="GPI inositol-deacylase winged helix" evidence="5">
    <location>
        <begin position="661"/>
        <end position="740"/>
    </location>
</feature>
<dbReference type="SUPFAM" id="SSF48403">
    <property type="entry name" value="Ankyrin repeat"/>
    <property type="match status" value="3"/>
</dbReference>
<evidence type="ECO:0000256" key="2">
    <source>
        <dbReference type="ARBA" id="ARBA00023043"/>
    </source>
</evidence>
<dbReference type="InterPro" id="IPR035994">
    <property type="entry name" value="Nucleoside_phosphorylase_sf"/>
</dbReference>
<dbReference type="Pfam" id="PF22939">
    <property type="entry name" value="WHD_GPIID"/>
    <property type="match status" value="1"/>
</dbReference>
<dbReference type="InterPro" id="IPR002110">
    <property type="entry name" value="Ankyrin_rpt"/>
</dbReference>
<feature type="compositionally biased region" description="Low complexity" evidence="4">
    <location>
        <begin position="1393"/>
        <end position="1403"/>
    </location>
</feature>
<evidence type="ECO:0008006" key="9">
    <source>
        <dbReference type="Google" id="ProtNLM"/>
    </source>
</evidence>
<comment type="caution">
    <text evidence="7">The sequence shown here is derived from an EMBL/GenBank/DDBJ whole genome shotgun (WGS) entry which is preliminary data.</text>
</comment>
<dbReference type="InterPro" id="IPR054471">
    <property type="entry name" value="GPIID_WHD"/>
</dbReference>
<dbReference type="EMBL" id="JAQIZZ010000003">
    <property type="protein sequence ID" value="KAJ5547394.1"/>
    <property type="molecule type" value="Genomic_DNA"/>
</dbReference>
<dbReference type="InterPro" id="IPR027417">
    <property type="entry name" value="P-loop_NTPase"/>
</dbReference>
<dbReference type="SUPFAM" id="SSF53167">
    <property type="entry name" value="Purine and uridine phosphorylases"/>
    <property type="match status" value="1"/>
</dbReference>
<evidence type="ECO:0000313" key="8">
    <source>
        <dbReference type="Proteomes" id="UP001220324"/>
    </source>
</evidence>
<feature type="repeat" description="ANK" evidence="3">
    <location>
        <begin position="1432"/>
        <end position="1464"/>
    </location>
</feature>
<accession>A0AAD6GJ68</accession>
<feature type="repeat" description="ANK" evidence="3">
    <location>
        <begin position="973"/>
        <end position="1005"/>
    </location>
</feature>
<feature type="repeat" description="ANK" evidence="3">
    <location>
        <begin position="1153"/>
        <end position="1185"/>
    </location>
</feature>
<evidence type="ECO:0000313" key="7">
    <source>
        <dbReference type="EMBL" id="KAJ5547394.1"/>
    </source>
</evidence>
<gene>
    <name evidence="7" type="ORF">N7494_004979</name>
</gene>
<dbReference type="Gene3D" id="3.40.50.300">
    <property type="entry name" value="P-loop containing nucleotide triphosphate hydrolases"/>
    <property type="match status" value="1"/>
</dbReference>
<feature type="repeat" description="ANK" evidence="3">
    <location>
        <begin position="913"/>
        <end position="945"/>
    </location>
</feature>
<dbReference type="PANTHER" id="PTHR24198:SF165">
    <property type="entry name" value="ANKYRIN REPEAT-CONTAINING PROTEIN-RELATED"/>
    <property type="match status" value="1"/>
</dbReference>
<dbReference type="InterPro" id="IPR036770">
    <property type="entry name" value="Ankyrin_rpt-contain_sf"/>
</dbReference>
<dbReference type="Pfam" id="PF12796">
    <property type="entry name" value="Ank_2"/>
    <property type="match status" value="5"/>
</dbReference>
<dbReference type="Pfam" id="PF00023">
    <property type="entry name" value="Ank"/>
    <property type="match status" value="1"/>
</dbReference>
<evidence type="ECO:0000256" key="3">
    <source>
        <dbReference type="PROSITE-ProRule" id="PRU00023"/>
    </source>
</evidence>
<feature type="repeat" description="ANK" evidence="3">
    <location>
        <begin position="1186"/>
        <end position="1218"/>
    </location>
</feature>
<dbReference type="PRINTS" id="PR01415">
    <property type="entry name" value="ANKYRIN"/>
</dbReference>
<evidence type="ECO:0000259" key="5">
    <source>
        <dbReference type="Pfam" id="PF22939"/>
    </source>
</evidence>
<feature type="repeat" description="ANK" evidence="3">
    <location>
        <begin position="879"/>
        <end position="901"/>
    </location>
</feature>
<feature type="repeat" description="ANK" evidence="3">
    <location>
        <begin position="1531"/>
        <end position="1563"/>
    </location>
</feature>
<keyword evidence="1" id="KW-0677">Repeat</keyword>
<dbReference type="Gene3D" id="3.40.50.1580">
    <property type="entry name" value="Nucleoside phosphorylase domain"/>
    <property type="match status" value="1"/>
</dbReference>
<keyword evidence="8" id="KW-1185">Reference proteome</keyword>
<proteinExistence type="predicted"/>
<dbReference type="GO" id="GO:0009116">
    <property type="term" value="P:nucleoside metabolic process"/>
    <property type="evidence" value="ECO:0007669"/>
    <property type="project" value="InterPro"/>
</dbReference>
<dbReference type="InterPro" id="IPR056884">
    <property type="entry name" value="NPHP3-like_N"/>
</dbReference>
<dbReference type="PROSITE" id="PS50088">
    <property type="entry name" value="ANK_REPEAT"/>
    <property type="match status" value="11"/>
</dbReference>
<name>A0AAD6GJ68_9EURO</name>
<dbReference type="Pfam" id="PF24883">
    <property type="entry name" value="NPHP3_N"/>
    <property type="match status" value="1"/>
</dbReference>
<feature type="region of interest" description="Disordered" evidence="4">
    <location>
        <begin position="1393"/>
        <end position="1412"/>
    </location>
</feature>
<sequence>MSNPEDYIVGWICATSAEYTAGLVFLDELHDPPQRLPPHNKNDYTLGKIKNHNVVITCCPFGEKGTSSVATVAEGLVHSFPNVRIGLLVGTGGGVPSAKHDIRLGDIVVSIPSNGTGGVLKYDLGENRQGESFRIDGFLDQPPSLLRSAAHGLKVDYEINGHQLSYRVQEVLEKKPRLRKKYERPDLASDRLYHRYIIHPSQDSESECASVCGDGPSHLVQRQPRPEETDSPAIHYGLIASANSLMTNALIRDIFAAKNDVLCFEMEAAGLMNNFPCLVIRGVCDYADSHRNENWQGYAAMVAAAYAKEILSRIVPRALHEEKKVTEILYAVKDTQETARNIQSSVKEIRQLEGDQESQRLLDWLSPGRIYVSQHTDGTGGWFLGSSQFQRWSGERNQTLFCQGMPGAGKTTMTTIVIHRLHEKFKENPSVSIAFVFCDSGKQDDRQLENLFGNILRQMIQYQPSQLARLRKLHDHHRLRQSRPSLDEILDIIFHISNSNERNFILVDALDEFRHPPGGREGLLQRLFELQSRTGTNVFLTSRYSRDIECRFKDSLRLEIRASETDLEKFLDEKLRKFPEWVTGHATLQTEIKNTIIRVIDGMFLLAKLWIDLLIHKTCLREIRQSLAELEISPNISASDRQLSLLASAYKNTMQQIQDQAPEWRQLAMRALSWITCSRRDLKPSELQHALAVEGSERHLDEENVRDTTTMVRVCAGLLVIDEESDVVRLAHYTTREYLERTWQHWFPHAHIQITEACITYLSYEEHASGSSLTYHQFASKLRLYPLYRYAAEFWTYHTQLAKMEETEMVVFFLRDPNKVSACTQAILFQGCHKYEFEKLRDISQAKTTGIHFSACFGLAVALSLLLKPPYQINSKDFLGQTPLLSAAKQGHNQVVELLLKQKDIDVEARDFYGRTPLLWAAQYGYVQIVDLLLDHKANAKVRDEYRYNPALRPEEVVTNFLDNGTKFTGEELRRTPLLWAASGGHYRVISTLIDRGTNLNTRDSVGNSALFTAALNGDEEMVKFLLEKGIDIEAKNQRGETALFAATFGGDGEPLREKTYIWFRRAGYAKVVKVLLDCGANTETKDETDLTALNYGIYHSNEEIVQLLLARCFDSESKGDALLYAIEVGACLNFAKFLNEGAQLEIKSLFRFGRPALLIAVKRGREDIVRLFLDRGAEIEATDSSGQTALLIAVQEHHEGVVRLLLDRGAELEARGSSGRSALSYAVEGNCEGIVELLLERGADTKAKDCSERTALFYAFFNGHSDVFMCPSWADDSDTDTDSSDSSSSNCAGTTAPIYSMKKRHNDIILLLLHHKADIEAKDSFGRTVIFYAAITSHKTTAMLLDQGASLKAKDKSGRTALLYALEYHHRYYTKICKAGFAPRRLTAEDSSVSETSSSTFDENSENEDENEDYDVFLLNRGAELEAKDALDQTALIYAVKHDDVAGAVFLLKRGADVEAQDSSGRTPLLHAVKMANEKMVEALLARGAGTETKDKSGLSPLLSAAKRGLLRIANLLLTGEAKTEATDKQGRTPLHWAIKQGHKEVVKLLLESGASKHILHGRLKGVLRRESF</sequence>
<feature type="repeat" description="ANK" evidence="3">
    <location>
        <begin position="1219"/>
        <end position="1251"/>
    </location>
</feature>
<evidence type="ECO:0000256" key="1">
    <source>
        <dbReference type="ARBA" id="ARBA00022737"/>
    </source>
</evidence>
<feature type="repeat" description="ANK" evidence="3">
    <location>
        <begin position="1465"/>
        <end position="1497"/>
    </location>
</feature>